<dbReference type="EC" id="5.4.99.5" evidence="1"/>
<dbReference type="AlphaFoldDB" id="A0A7W7Y7N7"/>
<dbReference type="PROSITE" id="PS51168">
    <property type="entry name" value="CHORISMATE_MUT_2"/>
    <property type="match status" value="1"/>
</dbReference>
<comment type="caution">
    <text evidence="5">The sequence shown here is derived from an EMBL/GenBank/DDBJ whole genome shotgun (WGS) entry which is preliminary data.</text>
</comment>
<dbReference type="InterPro" id="IPR002701">
    <property type="entry name" value="CM_II_prokaryot"/>
</dbReference>
<dbReference type="NCBIfam" id="TIGR01806">
    <property type="entry name" value="CM_mono2"/>
    <property type="match status" value="1"/>
</dbReference>
<proteinExistence type="predicted"/>
<dbReference type="RefSeq" id="WP_184337651.1">
    <property type="nucleotide sequence ID" value="NZ_JACHIG010000001.1"/>
</dbReference>
<sequence length="198" mass="21746">MRSVLIVVLFEWGLLLSSCAGIRGGSSSLPVLMVQRLDWMDEVAEAKRAKGLPITDPKREAELLNAMMQRGTAAGLPAQKVRLFFSGQIQAAKVRQEEWLWQHPAASGGKAPDLATTIRPALDQIGRKMIERLAQETQEICSSDALLIEKETRERLAKAGYTETVAQPALQGLIAALRRTAHEPIPTKPQATPTTSRR</sequence>
<dbReference type="UniPathway" id="UPA00120">
    <property type="reaction ID" value="UER00203"/>
</dbReference>
<keyword evidence="2" id="KW-0732">Signal</keyword>
<keyword evidence="6" id="KW-1185">Reference proteome</keyword>
<dbReference type="EMBL" id="JACHIG010000001">
    <property type="protein sequence ID" value="MBB5030735.1"/>
    <property type="molecule type" value="Genomic_DNA"/>
</dbReference>
<dbReference type="Pfam" id="PF01817">
    <property type="entry name" value="CM_2"/>
    <property type="match status" value="1"/>
</dbReference>
<dbReference type="InterPro" id="IPR008240">
    <property type="entry name" value="Chorismate_mutase_periplasmic"/>
</dbReference>
<organism evidence="5 6">
    <name type="scientific">Prosthecobacter vanneervenii</name>
    <dbReference type="NCBI Taxonomy" id="48466"/>
    <lineage>
        <taxon>Bacteria</taxon>
        <taxon>Pseudomonadati</taxon>
        <taxon>Verrucomicrobiota</taxon>
        <taxon>Verrucomicrobiia</taxon>
        <taxon>Verrucomicrobiales</taxon>
        <taxon>Verrucomicrobiaceae</taxon>
        <taxon>Prosthecobacter</taxon>
    </lineage>
</organism>
<dbReference type="InterPro" id="IPR036979">
    <property type="entry name" value="CM_dom_sf"/>
</dbReference>
<evidence type="ECO:0000259" key="4">
    <source>
        <dbReference type="PROSITE" id="PS51168"/>
    </source>
</evidence>
<dbReference type="Proteomes" id="UP000590740">
    <property type="component" value="Unassembled WGS sequence"/>
</dbReference>
<evidence type="ECO:0000313" key="5">
    <source>
        <dbReference type="EMBL" id="MBB5030735.1"/>
    </source>
</evidence>
<accession>A0A7W7Y7N7</accession>
<dbReference type="InterPro" id="IPR051331">
    <property type="entry name" value="Chorismate_mutase-related"/>
</dbReference>
<evidence type="ECO:0000256" key="3">
    <source>
        <dbReference type="ARBA" id="ARBA00023235"/>
    </source>
</evidence>
<dbReference type="SMART" id="SM00830">
    <property type="entry name" value="CM_2"/>
    <property type="match status" value="1"/>
</dbReference>
<dbReference type="GO" id="GO:0009697">
    <property type="term" value="P:salicylic acid biosynthetic process"/>
    <property type="evidence" value="ECO:0007669"/>
    <property type="project" value="TreeGrafter"/>
</dbReference>
<dbReference type="InterPro" id="IPR036263">
    <property type="entry name" value="Chorismate_II_sf"/>
</dbReference>
<dbReference type="GO" id="GO:0004106">
    <property type="term" value="F:chorismate mutase activity"/>
    <property type="evidence" value="ECO:0007669"/>
    <property type="project" value="UniProtKB-EC"/>
</dbReference>
<name>A0A7W7Y7N7_9BACT</name>
<dbReference type="PANTHER" id="PTHR38041">
    <property type="entry name" value="CHORISMATE MUTASE"/>
    <property type="match status" value="1"/>
</dbReference>
<dbReference type="SUPFAM" id="SSF48600">
    <property type="entry name" value="Chorismate mutase II"/>
    <property type="match status" value="1"/>
</dbReference>
<reference evidence="5 6" key="1">
    <citation type="submission" date="2020-08" db="EMBL/GenBank/DDBJ databases">
        <title>Genomic Encyclopedia of Type Strains, Phase IV (KMG-IV): sequencing the most valuable type-strain genomes for metagenomic binning, comparative biology and taxonomic classification.</title>
        <authorList>
            <person name="Goeker M."/>
        </authorList>
    </citation>
    <scope>NUCLEOTIDE SEQUENCE [LARGE SCALE GENOMIC DNA]</scope>
    <source>
        <strain evidence="5 6">DSM 12252</strain>
    </source>
</reference>
<dbReference type="PANTHER" id="PTHR38041:SF1">
    <property type="entry name" value="CHORISMATE MUTASE"/>
    <property type="match status" value="1"/>
</dbReference>
<keyword evidence="3" id="KW-0413">Isomerase</keyword>
<evidence type="ECO:0000313" key="6">
    <source>
        <dbReference type="Proteomes" id="UP000590740"/>
    </source>
</evidence>
<gene>
    <name evidence="5" type="ORF">HNQ65_000289</name>
</gene>
<protein>
    <recommendedName>
        <fullName evidence="1">chorismate mutase</fullName>
        <ecNumber evidence="1">5.4.99.5</ecNumber>
    </recommendedName>
</protein>
<dbReference type="Gene3D" id="1.20.59.10">
    <property type="entry name" value="Chorismate mutase"/>
    <property type="match status" value="1"/>
</dbReference>
<feature type="domain" description="Chorismate mutase" evidence="4">
    <location>
        <begin position="1"/>
        <end position="100"/>
    </location>
</feature>
<dbReference type="GO" id="GO:0046417">
    <property type="term" value="P:chorismate metabolic process"/>
    <property type="evidence" value="ECO:0007669"/>
    <property type="project" value="InterPro"/>
</dbReference>
<evidence type="ECO:0000256" key="1">
    <source>
        <dbReference type="ARBA" id="ARBA00012404"/>
    </source>
</evidence>
<evidence type="ECO:0000256" key="2">
    <source>
        <dbReference type="ARBA" id="ARBA00022729"/>
    </source>
</evidence>